<dbReference type="Proteomes" id="UP000887116">
    <property type="component" value="Unassembled WGS sequence"/>
</dbReference>
<evidence type="ECO:0000313" key="2">
    <source>
        <dbReference type="Proteomes" id="UP000887116"/>
    </source>
</evidence>
<proteinExistence type="predicted"/>
<dbReference type="EMBL" id="BMAO01014243">
    <property type="protein sequence ID" value="GFQ93747.1"/>
    <property type="molecule type" value="Genomic_DNA"/>
</dbReference>
<evidence type="ECO:0000313" key="1">
    <source>
        <dbReference type="EMBL" id="GFQ93747.1"/>
    </source>
</evidence>
<dbReference type="AlphaFoldDB" id="A0A8X6G228"/>
<comment type="caution">
    <text evidence="1">The sequence shown here is derived from an EMBL/GenBank/DDBJ whole genome shotgun (WGS) entry which is preliminary data.</text>
</comment>
<sequence>MAHRNTLTLKSDPSMRGEECPLTLNQGRPFIKTHSRKPLNDRDCFFPSGDPLPADAQPVEGMSRKRGNKQNYYTTLDRIFRVPVNLAAQTIYPWLKCLFCARAL</sequence>
<keyword evidence="2" id="KW-1185">Reference proteome</keyword>
<accession>A0A8X6G228</accession>
<reference evidence="1" key="1">
    <citation type="submission" date="2020-07" db="EMBL/GenBank/DDBJ databases">
        <title>Multicomponent nature underlies the extraordinary mechanical properties of spider dragline silk.</title>
        <authorList>
            <person name="Kono N."/>
            <person name="Nakamura H."/>
            <person name="Mori M."/>
            <person name="Yoshida Y."/>
            <person name="Ohtoshi R."/>
            <person name="Malay A.D."/>
            <person name="Moran D.A.P."/>
            <person name="Tomita M."/>
            <person name="Numata K."/>
            <person name="Arakawa K."/>
        </authorList>
    </citation>
    <scope>NUCLEOTIDE SEQUENCE</scope>
</reference>
<organism evidence="1 2">
    <name type="scientific">Trichonephila clavata</name>
    <name type="common">Joro spider</name>
    <name type="synonym">Nephila clavata</name>
    <dbReference type="NCBI Taxonomy" id="2740835"/>
    <lineage>
        <taxon>Eukaryota</taxon>
        <taxon>Metazoa</taxon>
        <taxon>Ecdysozoa</taxon>
        <taxon>Arthropoda</taxon>
        <taxon>Chelicerata</taxon>
        <taxon>Arachnida</taxon>
        <taxon>Araneae</taxon>
        <taxon>Araneomorphae</taxon>
        <taxon>Entelegynae</taxon>
        <taxon>Araneoidea</taxon>
        <taxon>Nephilidae</taxon>
        <taxon>Trichonephila</taxon>
    </lineage>
</organism>
<dbReference type="OrthoDB" id="10358513at2759"/>
<gene>
    <name evidence="1" type="ORF">TNCT_262241</name>
</gene>
<name>A0A8X6G228_TRICU</name>
<protein>
    <submittedName>
        <fullName evidence="1">Uncharacterized protein</fullName>
    </submittedName>
</protein>